<evidence type="ECO:0000256" key="12">
    <source>
        <dbReference type="ARBA" id="ARBA00023125"/>
    </source>
</evidence>
<dbReference type="GO" id="GO:0016779">
    <property type="term" value="F:nucleotidyltransferase activity"/>
    <property type="evidence" value="ECO:0007669"/>
    <property type="project" value="UniProtKB-KW"/>
</dbReference>
<dbReference type="PROSITE" id="PS00036">
    <property type="entry name" value="BZIP_BASIC"/>
    <property type="match status" value="1"/>
</dbReference>
<comment type="subcellular location">
    <subcellularLocation>
        <location evidence="2">Nucleus</location>
    </subcellularLocation>
</comment>
<dbReference type="FunFam" id="1.20.5.170:FF:000019">
    <property type="entry name" value="BZIP family transcription factor"/>
    <property type="match status" value="1"/>
</dbReference>
<dbReference type="GO" id="GO:0046872">
    <property type="term" value="F:metal ion binding"/>
    <property type="evidence" value="ECO:0007669"/>
    <property type="project" value="UniProtKB-KW"/>
</dbReference>
<dbReference type="GO" id="GO:0005634">
    <property type="term" value="C:nucleus"/>
    <property type="evidence" value="ECO:0007669"/>
    <property type="project" value="UniProtKB-SubCell"/>
</dbReference>
<sequence>MDQCSLEDLLHSSLSFRSSTQPSIWHVGWAMTLGEILSSKSERWELQLKGAWVFTTSLQAAPLINEKEANYAMERYGTRFMDDYQVIMTKKLGLPKYNKQMINKLLSNMAVDKVDYTNIFRTLSNVKAETNIPDDELLVPLKSVLLDIGKERKEAWTSWLKAYIHEVSTSGIPDDERKIWMGLGGDKDKRRETLDKEDKLKKSVSINEFLKSPECESYYNAGGRRRGARGGYGGYATANITAPSIEDPTLRVKAGVCVEDEKGTARGMASFNSQLPNSDACYTEGSTIDSFCVSDFDQSVGYRIEDVVALRGSILIVGDSLLTSDIVGDTEHQEESAMADASPRTDISTDVDTDDKNPRFDRSQSLVAVASDSSDRSKDKSDQKSLRRLAQNREAARKSRLRKKAYVQQLESSRLKLTQLEQELQRARQQGIFISNSGDQAHSMSGNGAMAFDVEYARWLEEQNRQINELRAGVNSHAGDTELRMIIDGIMAHYDEIFRLKANAAKADVFHLLSGMWKTPAERCFLWLGGFRSSELLKLLVNQLEPLTEQQLVGITNLQQSSQQAEDALSQGMEALQQSLSETLSTGSLGSSGSSGNVANYMGQMAMAMGKLGTLEGFIKQADNLRQQTLHQIHRILTTRQSARALLAIHDYFSRLRALSSLWLARPRD</sequence>
<keyword evidence="22" id="KW-1185">Reference proteome</keyword>
<dbReference type="GO" id="GO:0005524">
    <property type="term" value="F:ATP binding"/>
    <property type="evidence" value="ECO:0007669"/>
    <property type="project" value="UniProtKB-KW"/>
</dbReference>
<evidence type="ECO:0000256" key="9">
    <source>
        <dbReference type="ARBA" id="ARBA00022840"/>
    </source>
</evidence>
<evidence type="ECO:0000256" key="16">
    <source>
        <dbReference type="ARBA" id="ARBA00031547"/>
    </source>
</evidence>
<dbReference type="SMART" id="SM00338">
    <property type="entry name" value="BRLZ"/>
    <property type="match status" value="1"/>
</dbReference>
<name>A0A445IUS6_GLYSO</name>
<evidence type="ECO:0000313" key="21">
    <source>
        <dbReference type="EMBL" id="RZB89789.1"/>
    </source>
</evidence>
<keyword evidence="12" id="KW-0238">DNA-binding</keyword>
<keyword evidence="10" id="KW-0460">Magnesium</keyword>
<keyword evidence="11" id="KW-0805">Transcription regulation</keyword>
<evidence type="ECO:0000256" key="1">
    <source>
        <dbReference type="ARBA" id="ARBA00001946"/>
    </source>
</evidence>
<dbReference type="Pfam" id="PF02696">
    <property type="entry name" value="SelO"/>
    <property type="match status" value="1"/>
</dbReference>
<evidence type="ECO:0000256" key="8">
    <source>
        <dbReference type="ARBA" id="ARBA00022741"/>
    </source>
</evidence>
<dbReference type="InterPro" id="IPR004827">
    <property type="entry name" value="bZIP"/>
</dbReference>
<evidence type="ECO:0000256" key="13">
    <source>
        <dbReference type="ARBA" id="ARBA00023159"/>
    </source>
</evidence>
<dbReference type="PROSITE" id="PS50217">
    <property type="entry name" value="BZIP"/>
    <property type="match status" value="1"/>
</dbReference>
<dbReference type="AlphaFoldDB" id="A0A445IUS6"/>
<comment type="cofactor">
    <cofactor evidence="1">
        <name>Mg(2+)</name>
        <dbReference type="ChEBI" id="CHEBI:18420"/>
    </cofactor>
</comment>
<feature type="compositionally biased region" description="Low complexity" evidence="18">
    <location>
        <begin position="363"/>
        <end position="372"/>
    </location>
</feature>
<keyword evidence="8" id="KW-0547">Nucleotide-binding</keyword>
<comment type="caution">
    <text evidence="21">The sequence shown here is derived from an EMBL/GenBank/DDBJ whole genome shotgun (WGS) entry which is preliminary data.</text>
</comment>
<dbReference type="Gene3D" id="1.20.5.170">
    <property type="match status" value="1"/>
</dbReference>
<dbReference type="GO" id="GO:0000976">
    <property type="term" value="F:transcription cis-regulatory region binding"/>
    <property type="evidence" value="ECO:0007669"/>
    <property type="project" value="UniProtKB-ARBA"/>
</dbReference>
<dbReference type="InterPro" id="IPR003846">
    <property type="entry name" value="SelO"/>
</dbReference>
<proteinExistence type="inferred from homology"/>
<evidence type="ECO:0000256" key="11">
    <source>
        <dbReference type="ARBA" id="ARBA00023015"/>
    </source>
</evidence>
<evidence type="ECO:0000256" key="18">
    <source>
        <dbReference type="SAM" id="MobiDB-lite"/>
    </source>
</evidence>
<keyword evidence="5" id="KW-0808">Transferase</keyword>
<keyword evidence="6" id="KW-0548">Nucleotidyltransferase</keyword>
<keyword evidence="13" id="KW-0010">Activator</keyword>
<organism evidence="21 22">
    <name type="scientific">Glycine soja</name>
    <name type="common">Wild soybean</name>
    <dbReference type="NCBI Taxonomy" id="3848"/>
    <lineage>
        <taxon>Eukaryota</taxon>
        <taxon>Viridiplantae</taxon>
        <taxon>Streptophyta</taxon>
        <taxon>Embryophyta</taxon>
        <taxon>Tracheophyta</taxon>
        <taxon>Spermatophyta</taxon>
        <taxon>Magnoliopsida</taxon>
        <taxon>eudicotyledons</taxon>
        <taxon>Gunneridae</taxon>
        <taxon>Pentapetalae</taxon>
        <taxon>rosids</taxon>
        <taxon>fabids</taxon>
        <taxon>Fabales</taxon>
        <taxon>Fabaceae</taxon>
        <taxon>Papilionoideae</taxon>
        <taxon>50 kb inversion clade</taxon>
        <taxon>NPAAA clade</taxon>
        <taxon>indigoferoid/millettioid clade</taxon>
        <taxon>Phaseoleae</taxon>
        <taxon>Glycine</taxon>
        <taxon>Glycine subgen. Soja</taxon>
    </lineage>
</organism>
<comment type="similarity">
    <text evidence="3">Belongs to the bZIP family.</text>
</comment>
<dbReference type="PANTHER" id="PTHR45693:SF46">
    <property type="entry name" value="TRANSCRIPTION FACTOR TGA2-RELATED"/>
    <property type="match status" value="1"/>
</dbReference>
<dbReference type="PROSITE" id="PS51806">
    <property type="entry name" value="DOG1"/>
    <property type="match status" value="1"/>
</dbReference>
<feature type="domain" description="BZIP" evidence="19">
    <location>
        <begin position="382"/>
        <end position="426"/>
    </location>
</feature>
<dbReference type="Proteomes" id="UP000289340">
    <property type="component" value="Chromosome 10"/>
</dbReference>
<dbReference type="PANTHER" id="PTHR45693">
    <property type="entry name" value="TRANSCRIPTION FACTOR TGA9"/>
    <property type="match status" value="1"/>
</dbReference>
<comment type="similarity">
    <text evidence="4">Belongs to the SELO family.</text>
</comment>
<keyword evidence="9" id="KW-0067">ATP-binding</keyword>
<feature type="coiled-coil region" evidence="17">
    <location>
        <begin position="403"/>
        <end position="430"/>
    </location>
</feature>
<accession>A0A445IUS6</accession>
<keyword evidence="7" id="KW-0479">Metal-binding</keyword>
<evidence type="ECO:0000256" key="4">
    <source>
        <dbReference type="ARBA" id="ARBA00009747"/>
    </source>
</evidence>
<evidence type="ECO:0000313" key="22">
    <source>
        <dbReference type="Proteomes" id="UP000289340"/>
    </source>
</evidence>
<evidence type="ECO:0000256" key="17">
    <source>
        <dbReference type="SAM" id="Coils"/>
    </source>
</evidence>
<dbReference type="InterPro" id="IPR046347">
    <property type="entry name" value="bZIP_sf"/>
</dbReference>
<evidence type="ECO:0000256" key="14">
    <source>
        <dbReference type="ARBA" id="ARBA00023163"/>
    </source>
</evidence>
<dbReference type="SUPFAM" id="SSF57959">
    <property type="entry name" value="Leucine zipper domain"/>
    <property type="match status" value="1"/>
</dbReference>
<evidence type="ECO:0000256" key="5">
    <source>
        <dbReference type="ARBA" id="ARBA00022679"/>
    </source>
</evidence>
<protein>
    <recommendedName>
        <fullName evidence="16">Selenoprotein O</fullName>
    </recommendedName>
</protein>
<dbReference type="Pfam" id="PF14144">
    <property type="entry name" value="DOG1"/>
    <property type="match status" value="1"/>
</dbReference>
<dbReference type="EMBL" id="QZWG01000010">
    <property type="protein sequence ID" value="RZB89789.1"/>
    <property type="molecule type" value="Genomic_DNA"/>
</dbReference>
<dbReference type="GO" id="GO:0003700">
    <property type="term" value="F:DNA-binding transcription factor activity"/>
    <property type="evidence" value="ECO:0007669"/>
    <property type="project" value="InterPro"/>
</dbReference>
<evidence type="ECO:0000256" key="3">
    <source>
        <dbReference type="ARBA" id="ARBA00007163"/>
    </source>
</evidence>
<gene>
    <name evidence="21" type="ORF">D0Y65_028510</name>
</gene>
<keyword evidence="14" id="KW-0804">Transcription</keyword>
<dbReference type="InterPro" id="IPR025422">
    <property type="entry name" value="TGA_domain"/>
</dbReference>
<feature type="domain" description="DOG1" evidence="20">
    <location>
        <begin position="449"/>
        <end position="666"/>
    </location>
</feature>
<keyword evidence="17" id="KW-0175">Coiled coil</keyword>
<evidence type="ECO:0000256" key="15">
    <source>
        <dbReference type="ARBA" id="ARBA00023242"/>
    </source>
</evidence>
<evidence type="ECO:0000256" key="2">
    <source>
        <dbReference type="ARBA" id="ARBA00004123"/>
    </source>
</evidence>
<keyword evidence="15" id="KW-0539">Nucleus</keyword>
<feature type="compositionally biased region" description="Basic and acidic residues" evidence="18">
    <location>
        <begin position="373"/>
        <end position="385"/>
    </location>
</feature>
<evidence type="ECO:0000259" key="20">
    <source>
        <dbReference type="PROSITE" id="PS51806"/>
    </source>
</evidence>
<evidence type="ECO:0000256" key="7">
    <source>
        <dbReference type="ARBA" id="ARBA00022723"/>
    </source>
</evidence>
<evidence type="ECO:0000256" key="6">
    <source>
        <dbReference type="ARBA" id="ARBA00022695"/>
    </source>
</evidence>
<feature type="region of interest" description="Disordered" evidence="18">
    <location>
        <begin position="331"/>
        <end position="402"/>
    </location>
</feature>
<dbReference type="Pfam" id="PF00170">
    <property type="entry name" value="bZIP_1"/>
    <property type="match status" value="1"/>
</dbReference>
<evidence type="ECO:0000259" key="19">
    <source>
        <dbReference type="PROSITE" id="PS50217"/>
    </source>
</evidence>
<evidence type="ECO:0000256" key="10">
    <source>
        <dbReference type="ARBA" id="ARBA00022842"/>
    </source>
</evidence>
<dbReference type="CDD" id="cd14708">
    <property type="entry name" value="bZIP_HBP1b-like"/>
    <property type="match status" value="1"/>
</dbReference>
<reference evidence="21 22" key="1">
    <citation type="submission" date="2018-09" db="EMBL/GenBank/DDBJ databases">
        <title>A high-quality reference genome of wild soybean provides a powerful tool to mine soybean genomes.</title>
        <authorList>
            <person name="Xie M."/>
            <person name="Chung C.Y.L."/>
            <person name="Li M.-W."/>
            <person name="Wong F.-L."/>
            <person name="Chan T.-F."/>
            <person name="Lam H.-M."/>
        </authorList>
    </citation>
    <scope>NUCLEOTIDE SEQUENCE [LARGE SCALE GENOMIC DNA]</scope>
    <source>
        <strain evidence="22">cv. W05</strain>
        <tissue evidence="21">Hypocotyl of etiolated seedlings</tissue>
    </source>
</reference>
<dbReference type="GO" id="GO:0006351">
    <property type="term" value="P:DNA-templated transcription"/>
    <property type="evidence" value="ECO:0007669"/>
    <property type="project" value="InterPro"/>
</dbReference>